<evidence type="ECO:0000256" key="6">
    <source>
        <dbReference type="PROSITE-ProRule" id="PRU10141"/>
    </source>
</evidence>
<dbReference type="PROSITE" id="PS50011">
    <property type="entry name" value="PROTEIN_KINASE_DOM"/>
    <property type="match status" value="1"/>
</dbReference>
<protein>
    <recommendedName>
        <fullName evidence="1">non-specific serine/threonine protein kinase</fullName>
        <ecNumber evidence="1">2.7.11.1</ecNumber>
    </recommendedName>
</protein>
<dbReference type="PANTHER" id="PTHR45621">
    <property type="entry name" value="OS01G0588500 PROTEIN-RELATED"/>
    <property type="match status" value="1"/>
</dbReference>
<dbReference type="EC" id="2.7.11.1" evidence="1"/>
<feature type="domain" description="Protein kinase" evidence="8">
    <location>
        <begin position="50"/>
        <end position="342"/>
    </location>
</feature>
<dbReference type="ExpressionAtlas" id="B6TEJ3">
    <property type="expression patterns" value="baseline and differential"/>
</dbReference>
<keyword evidence="4 9" id="KW-0418">Kinase</keyword>
<evidence type="ECO:0000256" key="3">
    <source>
        <dbReference type="ARBA" id="ARBA00022741"/>
    </source>
</evidence>
<evidence type="ECO:0000256" key="5">
    <source>
        <dbReference type="ARBA" id="ARBA00022840"/>
    </source>
</evidence>
<feature type="region of interest" description="Disordered" evidence="7">
    <location>
        <begin position="1"/>
        <end position="25"/>
    </location>
</feature>
<evidence type="ECO:0000256" key="1">
    <source>
        <dbReference type="ARBA" id="ARBA00012513"/>
    </source>
</evidence>
<name>B6TEJ3_MAIZE</name>
<dbReference type="InterPro" id="IPR017441">
    <property type="entry name" value="Protein_kinase_ATP_BS"/>
</dbReference>
<dbReference type="InterPro" id="IPR001245">
    <property type="entry name" value="Ser-Thr/Tyr_kinase_cat_dom"/>
</dbReference>
<dbReference type="EMBL" id="EU963408">
    <property type="protein sequence ID" value="ACG35526.1"/>
    <property type="molecule type" value="mRNA"/>
</dbReference>
<dbReference type="Gene3D" id="1.10.510.10">
    <property type="entry name" value="Transferase(Phosphotransferase) domain 1"/>
    <property type="match status" value="1"/>
</dbReference>
<dbReference type="PROSITE" id="PS00107">
    <property type="entry name" value="PROTEIN_KINASE_ATP"/>
    <property type="match status" value="1"/>
</dbReference>
<dbReference type="Gene3D" id="3.30.200.20">
    <property type="entry name" value="Phosphorylase Kinase, domain 1"/>
    <property type="match status" value="1"/>
</dbReference>
<dbReference type="Pfam" id="PF07714">
    <property type="entry name" value="PK_Tyr_Ser-Thr"/>
    <property type="match status" value="1"/>
</dbReference>
<dbReference type="GO" id="GO:0004674">
    <property type="term" value="F:protein serine/threonine kinase activity"/>
    <property type="evidence" value="ECO:0007669"/>
    <property type="project" value="UniProtKB-EC"/>
</dbReference>
<feature type="compositionally biased region" description="Low complexity" evidence="7">
    <location>
        <begin position="10"/>
        <end position="21"/>
    </location>
</feature>
<accession>B6TEJ3</accession>
<proteinExistence type="evidence at transcript level"/>
<dbReference type="InterPro" id="IPR000719">
    <property type="entry name" value="Prot_kinase_dom"/>
</dbReference>
<evidence type="ECO:0000259" key="8">
    <source>
        <dbReference type="PROSITE" id="PS50011"/>
    </source>
</evidence>
<keyword evidence="5 6" id="KW-0067">ATP-binding</keyword>
<evidence type="ECO:0000256" key="4">
    <source>
        <dbReference type="ARBA" id="ARBA00022777"/>
    </source>
</evidence>
<dbReference type="InterPro" id="IPR011009">
    <property type="entry name" value="Kinase-like_dom_sf"/>
</dbReference>
<dbReference type="InterPro" id="IPR050823">
    <property type="entry name" value="Plant_Ser_Thr_Prot_Kinase"/>
</dbReference>
<sequence>MGNCWGTKISSDTAASPSTSPFPRSEGEILRCANVRSFTLTELMTSTRNFRPDSVLGEGGFGSVFKGWIDETTFAPARPGTGMVIAVKKLNQQGLQGHREWLAEVNYLGQLSHPSLVRLVGYCLQDEQRLLVYEFMPRGSLENHLFRTSRFQPLSWNLRIKVCPGSSQGPCVLAQRQGQSYLPRFQDIQRAPGFDFCVCFQNYNAKLSDFGLAKDGPTGDQSHVSTRVMGTYGYAAPEYLATGHLTPKSDVYSFGVVLLEMLSGRRAMDKNRPATEHNLVDWARPYLSSKRRVSRILDDRLAGHYPLPAVQRAAALALQCLSEDSRKRPTMDQVVASLQQLTAAQDHDDAHRSSRRYPKDHRQAAALNNRNLNAHRRLSALPLPE</sequence>
<reference evidence="9" key="1">
    <citation type="journal article" date="2009" name="Plant Mol. Biol.">
        <title>Insights into corn genes derived from large-scale cDNA sequencing.</title>
        <authorList>
            <person name="Alexandrov N.N."/>
            <person name="Brover V.V."/>
            <person name="Freidin S."/>
            <person name="Troukhan M.E."/>
            <person name="Tatarinova T.V."/>
            <person name="Zhang H."/>
            <person name="Swaller T.J."/>
            <person name="Lu Y.P."/>
            <person name="Bouck J."/>
            <person name="Flavell R.B."/>
            <person name="Feldmann K.A."/>
        </authorList>
    </citation>
    <scope>NUCLEOTIDE SEQUENCE</scope>
</reference>
<keyword evidence="3 6" id="KW-0547">Nucleotide-binding</keyword>
<dbReference type="AlphaFoldDB" id="B6TEJ3"/>
<organism evidence="9">
    <name type="scientific">Zea mays</name>
    <name type="common">Maize</name>
    <dbReference type="NCBI Taxonomy" id="4577"/>
    <lineage>
        <taxon>Eukaryota</taxon>
        <taxon>Viridiplantae</taxon>
        <taxon>Streptophyta</taxon>
        <taxon>Embryophyta</taxon>
        <taxon>Tracheophyta</taxon>
        <taxon>Spermatophyta</taxon>
        <taxon>Magnoliopsida</taxon>
        <taxon>Liliopsida</taxon>
        <taxon>Poales</taxon>
        <taxon>Poaceae</taxon>
        <taxon>PACMAD clade</taxon>
        <taxon>Panicoideae</taxon>
        <taxon>Andropogonodae</taxon>
        <taxon>Andropogoneae</taxon>
        <taxon>Tripsacinae</taxon>
        <taxon>Zea</taxon>
    </lineage>
</organism>
<evidence type="ECO:0000256" key="7">
    <source>
        <dbReference type="SAM" id="MobiDB-lite"/>
    </source>
</evidence>
<dbReference type="GO" id="GO:0005524">
    <property type="term" value="F:ATP binding"/>
    <property type="evidence" value="ECO:0007669"/>
    <property type="project" value="UniProtKB-UniRule"/>
</dbReference>
<evidence type="ECO:0000256" key="2">
    <source>
        <dbReference type="ARBA" id="ARBA00022679"/>
    </source>
</evidence>
<dbReference type="SUPFAM" id="SSF56112">
    <property type="entry name" value="Protein kinase-like (PK-like)"/>
    <property type="match status" value="1"/>
</dbReference>
<evidence type="ECO:0000313" key="9">
    <source>
        <dbReference type="EMBL" id="ACG35526.1"/>
    </source>
</evidence>
<keyword evidence="2" id="KW-0808">Transferase</keyword>
<feature type="binding site" evidence="6">
    <location>
        <position position="89"/>
    </location>
    <ligand>
        <name>ATP</name>
        <dbReference type="ChEBI" id="CHEBI:30616"/>
    </ligand>
</feature>
<dbReference type="FunFam" id="3.30.200.20:FF:000228">
    <property type="entry name" value="Serine/threonine-protein kinase BIK1"/>
    <property type="match status" value="1"/>
</dbReference>